<evidence type="ECO:0000256" key="1">
    <source>
        <dbReference type="SAM" id="MobiDB-lite"/>
    </source>
</evidence>
<dbReference type="Proteomes" id="UP001642484">
    <property type="component" value="Unassembled WGS sequence"/>
</dbReference>
<dbReference type="EMBL" id="CAXAMN010024051">
    <property type="protein sequence ID" value="CAK9083485.1"/>
    <property type="molecule type" value="Genomic_DNA"/>
</dbReference>
<feature type="compositionally biased region" description="Polar residues" evidence="1">
    <location>
        <begin position="305"/>
        <end position="314"/>
    </location>
</feature>
<protein>
    <submittedName>
        <fullName evidence="2">Uncharacterized protein</fullName>
    </submittedName>
</protein>
<evidence type="ECO:0000313" key="3">
    <source>
        <dbReference type="Proteomes" id="UP001642484"/>
    </source>
</evidence>
<name>A0ABP0Q7L3_9DINO</name>
<evidence type="ECO:0000313" key="2">
    <source>
        <dbReference type="EMBL" id="CAK9083485.1"/>
    </source>
</evidence>
<organism evidence="2 3">
    <name type="scientific">Durusdinium trenchii</name>
    <dbReference type="NCBI Taxonomy" id="1381693"/>
    <lineage>
        <taxon>Eukaryota</taxon>
        <taxon>Sar</taxon>
        <taxon>Alveolata</taxon>
        <taxon>Dinophyceae</taxon>
        <taxon>Suessiales</taxon>
        <taxon>Symbiodiniaceae</taxon>
        <taxon>Durusdinium</taxon>
    </lineage>
</organism>
<dbReference type="Gene3D" id="3.40.50.150">
    <property type="entry name" value="Vaccinia Virus protein VP39"/>
    <property type="match status" value="1"/>
</dbReference>
<feature type="region of interest" description="Disordered" evidence="1">
    <location>
        <begin position="50"/>
        <end position="83"/>
    </location>
</feature>
<accession>A0ABP0Q7L3</accession>
<dbReference type="InterPro" id="IPR029063">
    <property type="entry name" value="SAM-dependent_MTases_sf"/>
</dbReference>
<comment type="caution">
    <text evidence="2">The sequence shown here is derived from an EMBL/GenBank/DDBJ whole genome shotgun (WGS) entry which is preliminary data.</text>
</comment>
<feature type="region of interest" description="Disordered" evidence="1">
    <location>
        <begin position="285"/>
        <end position="314"/>
    </location>
</feature>
<keyword evidence="3" id="KW-1185">Reference proteome</keyword>
<proteinExistence type="predicted"/>
<gene>
    <name evidence="2" type="ORF">CCMP2556_LOCUS40694</name>
</gene>
<feature type="region of interest" description="Disordered" evidence="1">
    <location>
        <begin position="1"/>
        <end position="37"/>
    </location>
</feature>
<sequence length="314" mass="34872">MAMAIATEPIDVEKNSETLSREMMEDSQDPNGWDDVAGEDVSSVLKLIEKIESADEENQESVSEATTDPDAENQCQQASESFEDARDRVERFERLRQSVADREATIPPDDPYWVTAFYQIMESLEGPCVNDMQRPISLVSGCSGTLAEGWVLQILGFKTEIISCSDPKASSFEMITQNFPASVKHFFNTLEDQVEGLACKIHGGNCFGCKIHDGCCSCNGHEDIDLGMLGTPCQPFSRQRVKRSQAGSVKGHGKYLTTFRDLIQFLKTFEPRTAVLEQVAGIDTPESTIDRRTPLQRSGMKDQSDQNFSKSGTR</sequence>
<feature type="compositionally biased region" description="Basic and acidic residues" evidence="1">
    <location>
        <begin position="11"/>
        <end position="24"/>
    </location>
</feature>
<dbReference type="SUPFAM" id="SSF53335">
    <property type="entry name" value="S-adenosyl-L-methionine-dependent methyltransferases"/>
    <property type="match status" value="1"/>
</dbReference>
<reference evidence="2 3" key="1">
    <citation type="submission" date="2024-02" db="EMBL/GenBank/DDBJ databases">
        <authorList>
            <person name="Chen Y."/>
            <person name="Shah S."/>
            <person name="Dougan E. K."/>
            <person name="Thang M."/>
            <person name="Chan C."/>
        </authorList>
    </citation>
    <scope>NUCLEOTIDE SEQUENCE [LARGE SCALE GENOMIC DNA]</scope>
</reference>
<feature type="compositionally biased region" description="Basic and acidic residues" evidence="1">
    <location>
        <begin position="288"/>
        <end position="304"/>
    </location>
</feature>